<dbReference type="InterPro" id="IPR029058">
    <property type="entry name" value="AB_hydrolase_fold"/>
</dbReference>
<dbReference type="SUPFAM" id="SSF53474">
    <property type="entry name" value="alpha/beta-Hydrolases"/>
    <property type="match status" value="1"/>
</dbReference>
<feature type="chain" id="PRO_5017785463" evidence="2">
    <location>
        <begin position="19"/>
        <end position="295"/>
    </location>
</feature>
<protein>
    <submittedName>
        <fullName evidence="4">Alpha/beta hydrolase</fullName>
    </submittedName>
</protein>
<evidence type="ECO:0000313" key="4">
    <source>
        <dbReference type="EMBL" id="HCB76653.1"/>
    </source>
</evidence>
<gene>
    <name evidence="4" type="ORF">DEP91_10870</name>
</gene>
<evidence type="ECO:0000259" key="3">
    <source>
        <dbReference type="Pfam" id="PF07859"/>
    </source>
</evidence>
<dbReference type="Gene3D" id="3.40.50.1820">
    <property type="entry name" value="alpha/beta hydrolase"/>
    <property type="match status" value="1"/>
</dbReference>
<comment type="caution">
    <text evidence="4">The sequence shown here is derived from an EMBL/GenBank/DDBJ whole genome shotgun (WGS) entry which is preliminary data.</text>
</comment>
<evidence type="ECO:0000256" key="1">
    <source>
        <dbReference type="ARBA" id="ARBA00022801"/>
    </source>
</evidence>
<keyword evidence="1 4" id="KW-0378">Hydrolase</keyword>
<dbReference type="InterPro" id="IPR013094">
    <property type="entry name" value="AB_hydrolase_3"/>
</dbReference>
<dbReference type="Proteomes" id="UP000262699">
    <property type="component" value="Unassembled WGS sequence"/>
</dbReference>
<name>A0A3D0WFV2_9SPHN</name>
<dbReference type="EMBL" id="DOYJ01000302">
    <property type="protein sequence ID" value="HCB76653.1"/>
    <property type="molecule type" value="Genomic_DNA"/>
</dbReference>
<proteinExistence type="predicted"/>
<sequence length="295" mass="31104">MRALLALAAILAAAPAAAQERTFTAIEAPPQPGEVVIGDPKAPNREQWMLRDGTVDVRNVTRATLTPVLPVGPGSGAAVIVAPGGGFLGLAIEDEGWKVARWLANHGIAAFVLKYRVLPTPRDNAVFQDSLARAMRGEKTGVAPPDDTPAAALADGIAALRYVRGHAGEYRIDPKRVGFMGFSAGGFLTRSVVADGGADRPAFAAPIYPNMKLMKVPADAPPMFVTIAADDFLLQRAGGFGLIDSYRAAGRSIEFHLLADGGHGFGLGKPGTGSEGWIERFYTWLGSRGFLKTRS</sequence>
<keyword evidence="2" id="KW-0732">Signal</keyword>
<dbReference type="Pfam" id="PF07859">
    <property type="entry name" value="Abhydrolase_3"/>
    <property type="match status" value="1"/>
</dbReference>
<dbReference type="PANTHER" id="PTHR48081">
    <property type="entry name" value="AB HYDROLASE SUPERFAMILY PROTEIN C4A8.06C"/>
    <property type="match status" value="1"/>
</dbReference>
<evidence type="ECO:0000313" key="5">
    <source>
        <dbReference type="Proteomes" id="UP000262699"/>
    </source>
</evidence>
<accession>A0A3D0WFV2</accession>
<dbReference type="AlphaFoldDB" id="A0A3D0WFV2"/>
<dbReference type="InterPro" id="IPR050300">
    <property type="entry name" value="GDXG_lipolytic_enzyme"/>
</dbReference>
<evidence type="ECO:0000256" key="2">
    <source>
        <dbReference type="SAM" id="SignalP"/>
    </source>
</evidence>
<feature type="domain" description="Alpha/beta hydrolase fold-3" evidence="3">
    <location>
        <begin position="145"/>
        <end position="212"/>
    </location>
</feature>
<organism evidence="4 5">
    <name type="scientific">Sphingomonas bacterium</name>
    <dbReference type="NCBI Taxonomy" id="1895847"/>
    <lineage>
        <taxon>Bacteria</taxon>
        <taxon>Pseudomonadati</taxon>
        <taxon>Pseudomonadota</taxon>
        <taxon>Alphaproteobacteria</taxon>
        <taxon>Sphingomonadales</taxon>
        <taxon>Sphingomonadaceae</taxon>
        <taxon>Sphingomonas</taxon>
    </lineage>
</organism>
<dbReference type="GO" id="GO:0016787">
    <property type="term" value="F:hydrolase activity"/>
    <property type="evidence" value="ECO:0007669"/>
    <property type="project" value="UniProtKB-KW"/>
</dbReference>
<dbReference type="PANTHER" id="PTHR48081:SF6">
    <property type="entry name" value="PEPTIDASE S9 PROLYL OLIGOPEPTIDASE CATALYTIC DOMAIN-CONTAINING PROTEIN"/>
    <property type="match status" value="1"/>
</dbReference>
<reference evidence="4 5" key="1">
    <citation type="journal article" date="2018" name="Nat. Biotechnol.">
        <title>A standardized bacterial taxonomy based on genome phylogeny substantially revises the tree of life.</title>
        <authorList>
            <person name="Parks D.H."/>
            <person name="Chuvochina M."/>
            <person name="Waite D.W."/>
            <person name="Rinke C."/>
            <person name="Skarshewski A."/>
            <person name="Chaumeil P.A."/>
            <person name="Hugenholtz P."/>
        </authorList>
    </citation>
    <scope>NUCLEOTIDE SEQUENCE [LARGE SCALE GENOMIC DNA]</scope>
    <source>
        <strain evidence="4">UBA9015</strain>
    </source>
</reference>
<feature type="signal peptide" evidence="2">
    <location>
        <begin position="1"/>
        <end position="18"/>
    </location>
</feature>